<evidence type="ECO:0008006" key="15">
    <source>
        <dbReference type="Google" id="ProtNLM"/>
    </source>
</evidence>
<keyword evidence="7" id="KW-0460">Magnesium</keyword>
<evidence type="ECO:0000256" key="2">
    <source>
        <dbReference type="ARBA" id="ARBA00004123"/>
    </source>
</evidence>
<comment type="caution">
    <text evidence="13">The sequence shown here is derived from an EMBL/GenBank/DDBJ whole genome shotgun (WGS) entry which is preliminary data.</text>
</comment>
<dbReference type="SMART" id="SM00485">
    <property type="entry name" value="XPGN"/>
    <property type="match status" value="1"/>
</dbReference>
<keyword evidence="8" id="KW-0234">DNA repair</keyword>
<comment type="cofactor">
    <cofactor evidence="1">
        <name>Mg(2+)</name>
        <dbReference type="ChEBI" id="CHEBI:18420"/>
    </cofactor>
</comment>
<evidence type="ECO:0000313" key="13">
    <source>
        <dbReference type="EMBL" id="KAK8886699.1"/>
    </source>
</evidence>
<dbReference type="PRINTS" id="PR00853">
    <property type="entry name" value="XPGRADSUPER"/>
</dbReference>
<dbReference type="InterPro" id="IPR044752">
    <property type="entry name" value="PIN-like_EXO1"/>
</dbReference>
<evidence type="ECO:0000256" key="4">
    <source>
        <dbReference type="ARBA" id="ARBA00022723"/>
    </source>
</evidence>
<name>A0ABR2K6L1_9EUKA</name>
<feature type="region of interest" description="Disordered" evidence="10">
    <location>
        <begin position="430"/>
        <end position="540"/>
    </location>
</feature>
<dbReference type="InterPro" id="IPR006084">
    <property type="entry name" value="XPG/Rad2"/>
</dbReference>
<dbReference type="PANTHER" id="PTHR11081">
    <property type="entry name" value="FLAP ENDONUCLEASE FAMILY MEMBER"/>
    <property type="match status" value="1"/>
</dbReference>
<dbReference type="InterPro" id="IPR006086">
    <property type="entry name" value="XPG-I_dom"/>
</dbReference>
<dbReference type="PANTHER" id="PTHR11081:SF65">
    <property type="entry name" value="DNA DAMAGE-INDUCIBLE PROTEIN DIN7-RELATED"/>
    <property type="match status" value="1"/>
</dbReference>
<evidence type="ECO:0000256" key="9">
    <source>
        <dbReference type="ARBA" id="ARBA00023242"/>
    </source>
</evidence>
<feature type="compositionally biased region" description="Basic and acidic residues" evidence="10">
    <location>
        <begin position="370"/>
        <end position="379"/>
    </location>
</feature>
<keyword evidence="14" id="KW-1185">Reference proteome</keyword>
<evidence type="ECO:0000256" key="1">
    <source>
        <dbReference type="ARBA" id="ARBA00001946"/>
    </source>
</evidence>
<dbReference type="SMART" id="SM00484">
    <property type="entry name" value="XPGI"/>
    <property type="match status" value="1"/>
</dbReference>
<dbReference type="EMBL" id="JAPFFF010000007">
    <property type="protein sequence ID" value="KAK8886699.1"/>
    <property type="molecule type" value="Genomic_DNA"/>
</dbReference>
<feature type="domain" description="XPG-I" evidence="11">
    <location>
        <begin position="139"/>
        <end position="207"/>
    </location>
</feature>
<dbReference type="CDD" id="cd09901">
    <property type="entry name" value="H3TH_FEN1-like"/>
    <property type="match status" value="1"/>
</dbReference>
<dbReference type="SUPFAM" id="SSF88723">
    <property type="entry name" value="PIN domain-like"/>
    <property type="match status" value="1"/>
</dbReference>
<proteinExistence type="predicted"/>
<dbReference type="SMART" id="SM00279">
    <property type="entry name" value="HhH2"/>
    <property type="match status" value="1"/>
</dbReference>
<evidence type="ECO:0000256" key="6">
    <source>
        <dbReference type="ARBA" id="ARBA00022801"/>
    </source>
</evidence>
<dbReference type="InterPro" id="IPR036279">
    <property type="entry name" value="5-3_exonuclease_C_sf"/>
</dbReference>
<keyword evidence="5" id="KW-0227">DNA damage</keyword>
<keyword evidence="3" id="KW-0540">Nuclease</keyword>
<reference evidence="13 14" key="1">
    <citation type="submission" date="2024-04" db="EMBL/GenBank/DDBJ databases">
        <title>Tritrichomonas musculus Genome.</title>
        <authorList>
            <person name="Alves-Ferreira E."/>
            <person name="Grigg M."/>
            <person name="Lorenzi H."/>
            <person name="Galac M."/>
        </authorList>
    </citation>
    <scope>NUCLEOTIDE SEQUENCE [LARGE SCALE GENOMIC DNA]</scope>
    <source>
        <strain evidence="13 14">EAF2021</strain>
    </source>
</reference>
<dbReference type="Pfam" id="PF00752">
    <property type="entry name" value="XPG_N"/>
    <property type="match status" value="1"/>
</dbReference>
<dbReference type="Gene3D" id="1.10.150.20">
    <property type="entry name" value="5' to 3' exonuclease, C-terminal subdomain"/>
    <property type="match status" value="1"/>
</dbReference>
<dbReference type="InterPro" id="IPR029060">
    <property type="entry name" value="PIN-like_dom_sf"/>
</dbReference>
<evidence type="ECO:0000256" key="7">
    <source>
        <dbReference type="ARBA" id="ARBA00022842"/>
    </source>
</evidence>
<organism evidence="13 14">
    <name type="scientific">Tritrichomonas musculus</name>
    <dbReference type="NCBI Taxonomy" id="1915356"/>
    <lineage>
        <taxon>Eukaryota</taxon>
        <taxon>Metamonada</taxon>
        <taxon>Parabasalia</taxon>
        <taxon>Tritrichomonadida</taxon>
        <taxon>Tritrichomonadidae</taxon>
        <taxon>Tritrichomonas</taxon>
    </lineage>
</organism>
<dbReference type="Proteomes" id="UP001470230">
    <property type="component" value="Unassembled WGS sequence"/>
</dbReference>
<dbReference type="SUPFAM" id="SSF47807">
    <property type="entry name" value="5' to 3' exonuclease, C-terminal subdomain"/>
    <property type="match status" value="1"/>
</dbReference>
<keyword evidence="9" id="KW-0539">Nucleus</keyword>
<dbReference type="InterPro" id="IPR008918">
    <property type="entry name" value="HhH2"/>
</dbReference>
<evidence type="ECO:0000256" key="8">
    <source>
        <dbReference type="ARBA" id="ARBA00023204"/>
    </source>
</evidence>
<keyword evidence="4" id="KW-0479">Metal-binding</keyword>
<dbReference type="Gene3D" id="3.40.50.1010">
    <property type="entry name" value="5'-nuclease"/>
    <property type="match status" value="1"/>
</dbReference>
<gene>
    <name evidence="13" type="ORF">M9Y10_042166</name>
</gene>
<dbReference type="Pfam" id="PF00867">
    <property type="entry name" value="XPG_I"/>
    <property type="match status" value="1"/>
</dbReference>
<keyword evidence="6" id="KW-0378">Hydrolase</keyword>
<evidence type="ECO:0000259" key="12">
    <source>
        <dbReference type="SMART" id="SM00485"/>
    </source>
</evidence>
<dbReference type="InterPro" id="IPR006085">
    <property type="entry name" value="XPG_DNA_repair_N"/>
</dbReference>
<feature type="compositionally biased region" description="Low complexity" evidence="10">
    <location>
        <begin position="453"/>
        <end position="484"/>
    </location>
</feature>
<evidence type="ECO:0000259" key="11">
    <source>
        <dbReference type="SMART" id="SM00484"/>
    </source>
</evidence>
<evidence type="ECO:0000313" key="14">
    <source>
        <dbReference type="Proteomes" id="UP001470230"/>
    </source>
</evidence>
<feature type="compositionally biased region" description="Acidic residues" evidence="10">
    <location>
        <begin position="380"/>
        <end position="399"/>
    </location>
</feature>
<evidence type="ECO:0000256" key="5">
    <source>
        <dbReference type="ARBA" id="ARBA00022763"/>
    </source>
</evidence>
<accession>A0ABR2K6L1</accession>
<feature type="compositionally biased region" description="Polar residues" evidence="10">
    <location>
        <begin position="500"/>
        <end position="517"/>
    </location>
</feature>
<feature type="domain" description="XPG N-terminal" evidence="12">
    <location>
        <begin position="1"/>
        <end position="99"/>
    </location>
</feature>
<evidence type="ECO:0000256" key="3">
    <source>
        <dbReference type="ARBA" id="ARBA00022722"/>
    </source>
</evidence>
<comment type="subcellular location">
    <subcellularLocation>
        <location evidence="2">Nucleus</location>
    </subcellularLocation>
</comment>
<feature type="region of interest" description="Disordered" evidence="10">
    <location>
        <begin position="370"/>
        <end position="399"/>
    </location>
</feature>
<sequence>MGIKGLLPELKNCTEHYHISTFRGKKIAIDGFVWLHKASYFCAKELFYLPGTKKILPYLVSKLRILLDNDIQPFFVFDGRSLPIKGNVNDFRRQIREQAINKINKLQQEGKADQITSTDYSTAVSIKHETVQTFISFLKKNKISFIVAPYEADAQLAYLARSKYVDLVLTEDSDLLAYGVPQVLFKMNFKGFVDSIKIKDAISLLHFNSPNNESKREFNQSKRKSNLIPDSADFSTFTHIEEISESDYDDFLTFCILTGCDYAPHIKSVGPKTALSLVQEYHNSIDLILNQLSQKKKVVIPPNYKQAFLKAKKTFMHQKVYNIDLKAVVPLAPLLMRKNDSFCLEDFDYLFTGKTIKGKKLSQHIKGEIDSHHHIITHEEDAEIEEEEEENQEEDFDDSDMNEFFLPFTRGYNFRAKSAFVIPNYKFTPNKPYTQFKENAQKDDTNTKEIEDNNNNNNNNNNNYNIDNADNNNTDNNNDNNTDNHIYETSDSDADEINNNDKQISFLANRSAPNGNDPSREADLENPFQQAPRTPNRGKKKLRRCMSLNSKFFNLQPAAPSYMNPMFFNLD</sequence>
<protein>
    <recommendedName>
        <fullName evidence="15">Exonuclease 1</fullName>
    </recommendedName>
</protein>
<evidence type="ECO:0000256" key="10">
    <source>
        <dbReference type="SAM" id="MobiDB-lite"/>
    </source>
</evidence>
<dbReference type="CDD" id="cd09857">
    <property type="entry name" value="PIN_EXO1"/>
    <property type="match status" value="1"/>
</dbReference>
<feature type="compositionally biased region" description="Basic and acidic residues" evidence="10">
    <location>
        <begin position="439"/>
        <end position="451"/>
    </location>
</feature>